<evidence type="ECO:0000313" key="2">
    <source>
        <dbReference type="Proteomes" id="UP000190797"/>
    </source>
</evidence>
<evidence type="ECO:0000313" key="1">
    <source>
        <dbReference type="EMBL" id="AQZ66693.1"/>
    </source>
</evidence>
<keyword evidence="2" id="KW-1185">Reference proteome</keyword>
<sequence>MDDELKPAVEHIHGLLPMTTVDGLGFGQIGGLFIQGAYEQFRTWLDTTLGEAETCVQECSTALGRARRNWRAAEEASMVRYRG</sequence>
<protein>
    <submittedName>
        <fullName evidence="1">Uncharacterized protein</fullName>
    </submittedName>
</protein>
<dbReference type="AlphaFoldDB" id="A0A1V0A940"/>
<dbReference type="Proteomes" id="UP000190797">
    <property type="component" value="Chromosome"/>
</dbReference>
<gene>
    <name evidence="1" type="ORF">BKM31_39305</name>
</gene>
<proteinExistence type="predicted"/>
<dbReference type="KEGG" id="noa:BKM31_39305"/>
<accession>A0A1V0A940</accession>
<dbReference type="STRING" id="1909395.BKM31_39305"/>
<name>A0A1V0A940_9ACTN</name>
<dbReference type="EMBL" id="CP017717">
    <property type="protein sequence ID" value="AQZ66693.1"/>
    <property type="molecule type" value="Genomic_DNA"/>
</dbReference>
<reference evidence="2" key="1">
    <citation type="journal article" date="2017" name="Med. Chem. Commun.">
        <title>Nonomuraea sp. ATCC 55076 harbours the largest actinomycete chromosome to date and the kistamicin biosynthetic gene cluster.</title>
        <authorList>
            <person name="Nazari B."/>
            <person name="Forneris C.C."/>
            <person name="Gibson M.I."/>
            <person name="Moon K."/>
            <person name="Schramma K.R."/>
            <person name="Seyedsayamdost M.R."/>
        </authorList>
    </citation>
    <scope>NUCLEOTIDE SEQUENCE [LARGE SCALE GENOMIC DNA]</scope>
    <source>
        <strain evidence="2">ATCC 55076</strain>
    </source>
</reference>
<organism evidence="1 2">
    <name type="scientific">[Actinomadura] parvosata subsp. kistnae</name>
    <dbReference type="NCBI Taxonomy" id="1909395"/>
    <lineage>
        <taxon>Bacteria</taxon>
        <taxon>Bacillati</taxon>
        <taxon>Actinomycetota</taxon>
        <taxon>Actinomycetes</taxon>
        <taxon>Streptosporangiales</taxon>
        <taxon>Streptosporangiaceae</taxon>
        <taxon>Nonomuraea</taxon>
    </lineage>
</organism>